<keyword evidence="2" id="KW-1185">Reference proteome</keyword>
<dbReference type="Pfam" id="PF11903">
    <property type="entry name" value="ParD_like"/>
    <property type="match status" value="1"/>
</dbReference>
<evidence type="ECO:0000313" key="1">
    <source>
        <dbReference type="EMBL" id="SHH10676.1"/>
    </source>
</evidence>
<evidence type="ECO:0000313" key="2">
    <source>
        <dbReference type="Proteomes" id="UP000184520"/>
    </source>
</evidence>
<dbReference type="Proteomes" id="UP000184520">
    <property type="component" value="Unassembled WGS sequence"/>
</dbReference>
<sequence length="82" mass="9567">MLHYVAKYILNALVMGIVKISDALHEEVRKTSTVMERSINSQAEFWMKVGRIAEQNPTLTYEQIIEREMRSQNVESVRLVNE</sequence>
<protein>
    <submittedName>
        <fullName evidence="1">ParD-like antitoxin of type II toxin-antitoxin system</fullName>
    </submittedName>
</protein>
<dbReference type="InterPro" id="IPR021831">
    <property type="entry name" value="ParD-like"/>
</dbReference>
<organism evidence="1 2">
    <name type="scientific">Marisediminitalea aggregata</name>
    <dbReference type="NCBI Taxonomy" id="634436"/>
    <lineage>
        <taxon>Bacteria</taxon>
        <taxon>Pseudomonadati</taxon>
        <taxon>Pseudomonadota</taxon>
        <taxon>Gammaproteobacteria</taxon>
        <taxon>Alteromonadales</taxon>
        <taxon>Alteromonadaceae</taxon>
        <taxon>Marisediminitalea</taxon>
    </lineage>
</organism>
<accession>A0A1M5Q9X0</accession>
<name>A0A1M5Q9X0_9ALTE</name>
<dbReference type="AlphaFoldDB" id="A0A1M5Q9X0"/>
<dbReference type="STRING" id="634436.SAMN05216361_3796"/>
<dbReference type="EMBL" id="FQWD01000006">
    <property type="protein sequence ID" value="SHH10676.1"/>
    <property type="molecule type" value="Genomic_DNA"/>
</dbReference>
<gene>
    <name evidence="1" type="ORF">SAMN05216361_3796</name>
</gene>
<proteinExistence type="predicted"/>
<reference evidence="2" key="1">
    <citation type="submission" date="2016-11" db="EMBL/GenBank/DDBJ databases">
        <authorList>
            <person name="Varghese N."/>
            <person name="Submissions S."/>
        </authorList>
    </citation>
    <scope>NUCLEOTIDE SEQUENCE [LARGE SCALE GENOMIC DNA]</scope>
    <source>
        <strain evidence="2">CGMCC 1.8995</strain>
    </source>
</reference>